<name>A0A0A9AD52_ARUDO</name>
<dbReference type="EMBL" id="GBRH01248331">
    <property type="protein sequence ID" value="JAD49564.1"/>
    <property type="molecule type" value="Transcribed_RNA"/>
</dbReference>
<sequence length="31" mass="3450">MAWAAELGAEPAVRPANWYEGSTDQRWGSEL</sequence>
<organism evidence="1">
    <name type="scientific">Arundo donax</name>
    <name type="common">Giant reed</name>
    <name type="synonym">Donax arundinaceus</name>
    <dbReference type="NCBI Taxonomy" id="35708"/>
    <lineage>
        <taxon>Eukaryota</taxon>
        <taxon>Viridiplantae</taxon>
        <taxon>Streptophyta</taxon>
        <taxon>Embryophyta</taxon>
        <taxon>Tracheophyta</taxon>
        <taxon>Spermatophyta</taxon>
        <taxon>Magnoliopsida</taxon>
        <taxon>Liliopsida</taxon>
        <taxon>Poales</taxon>
        <taxon>Poaceae</taxon>
        <taxon>PACMAD clade</taxon>
        <taxon>Arundinoideae</taxon>
        <taxon>Arundineae</taxon>
        <taxon>Arundo</taxon>
    </lineage>
</organism>
<reference evidence="1" key="1">
    <citation type="submission" date="2014-09" db="EMBL/GenBank/DDBJ databases">
        <authorList>
            <person name="Magalhaes I.L.F."/>
            <person name="Oliveira U."/>
            <person name="Santos F.R."/>
            <person name="Vidigal T.H.D.A."/>
            <person name="Brescovit A.D."/>
            <person name="Santos A.J."/>
        </authorList>
    </citation>
    <scope>NUCLEOTIDE SEQUENCE</scope>
    <source>
        <tissue evidence="1">Shoot tissue taken approximately 20 cm above the soil surface</tissue>
    </source>
</reference>
<evidence type="ECO:0000313" key="1">
    <source>
        <dbReference type="EMBL" id="JAD49564.1"/>
    </source>
</evidence>
<proteinExistence type="predicted"/>
<dbReference type="AlphaFoldDB" id="A0A0A9AD52"/>
<accession>A0A0A9AD52</accession>
<reference evidence="1" key="2">
    <citation type="journal article" date="2015" name="Data Brief">
        <title>Shoot transcriptome of the giant reed, Arundo donax.</title>
        <authorList>
            <person name="Barrero R.A."/>
            <person name="Guerrero F.D."/>
            <person name="Moolhuijzen P."/>
            <person name="Goolsby J.A."/>
            <person name="Tidwell J."/>
            <person name="Bellgard S.E."/>
            <person name="Bellgard M.I."/>
        </authorList>
    </citation>
    <scope>NUCLEOTIDE SEQUENCE</scope>
    <source>
        <tissue evidence="1">Shoot tissue taken approximately 20 cm above the soil surface</tissue>
    </source>
</reference>
<protein>
    <submittedName>
        <fullName evidence="1">Uncharacterized protein</fullName>
    </submittedName>
</protein>